<keyword evidence="2" id="KW-1185">Reference proteome</keyword>
<dbReference type="InterPro" id="IPR023772">
    <property type="entry name" value="DNA-bd_HTH_TetR-type_CS"/>
</dbReference>
<dbReference type="InterPro" id="IPR036271">
    <property type="entry name" value="Tet_transcr_reg_TetR-rel_C_sf"/>
</dbReference>
<dbReference type="SUPFAM" id="SSF48498">
    <property type="entry name" value="Tetracyclin repressor-like, C-terminal domain"/>
    <property type="match status" value="1"/>
</dbReference>
<dbReference type="InterPro" id="IPR001647">
    <property type="entry name" value="HTH_TetR"/>
</dbReference>
<reference evidence="1 2" key="1">
    <citation type="submission" date="2024-09" db="EMBL/GenBank/DDBJ databases">
        <authorList>
            <person name="Lee S.D."/>
        </authorList>
    </citation>
    <scope>NUCLEOTIDE SEQUENCE [LARGE SCALE GENOMIC DNA]</scope>
    <source>
        <strain evidence="1 2">N1-1</strain>
    </source>
</reference>
<dbReference type="PRINTS" id="PR00455">
    <property type="entry name" value="HTHTETR"/>
</dbReference>
<comment type="caution">
    <text evidence="1">The sequence shown here is derived from an EMBL/GenBank/DDBJ whole genome shotgun (WGS) entry which is preliminary data.</text>
</comment>
<dbReference type="Pfam" id="PF00440">
    <property type="entry name" value="TetR_N"/>
    <property type="match status" value="1"/>
</dbReference>
<dbReference type="Pfam" id="PF21597">
    <property type="entry name" value="TetR_C_43"/>
    <property type="match status" value="1"/>
</dbReference>
<gene>
    <name evidence="1" type="ORF">ACEZDG_20260</name>
</gene>
<dbReference type="Gene3D" id="1.10.357.10">
    <property type="entry name" value="Tetracycline Repressor, domain 2"/>
    <property type="match status" value="1"/>
</dbReference>
<evidence type="ECO:0000313" key="2">
    <source>
        <dbReference type="Proteomes" id="UP001592582"/>
    </source>
</evidence>
<dbReference type="Proteomes" id="UP001592582">
    <property type="component" value="Unassembled WGS sequence"/>
</dbReference>
<dbReference type="SUPFAM" id="SSF46689">
    <property type="entry name" value="Homeodomain-like"/>
    <property type="match status" value="1"/>
</dbReference>
<name>A0ABV6VD00_9ACTN</name>
<dbReference type="EMBL" id="JBHEZX010000008">
    <property type="protein sequence ID" value="MFC1411600.1"/>
    <property type="molecule type" value="Genomic_DNA"/>
</dbReference>
<dbReference type="PROSITE" id="PS50977">
    <property type="entry name" value="HTH_TETR_2"/>
    <property type="match status" value="1"/>
</dbReference>
<sequence length="216" mass="23370">MAASSGPARPPLRRDAELNRSRIIAAAHEVFRQRGMSATLDDIARHAGVGVGTAYRRFANKEELVDALFEDMIDRVEALAAEAAADPDAWHGLTTSLEQVCELQAFDRGLREVMLGTGKGPQRQALVARRIKPAVDRLVARAKEQGTLRPDAEPWDIPMIQLMVSAVTDHTGHPDAWRRYLLLILDGLRARPGAATPLPSAGFDITGLGVTVSPPG</sequence>
<evidence type="ECO:0000313" key="1">
    <source>
        <dbReference type="EMBL" id="MFC1411600.1"/>
    </source>
</evidence>
<dbReference type="InterPro" id="IPR050109">
    <property type="entry name" value="HTH-type_TetR-like_transc_reg"/>
</dbReference>
<dbReference type="InterPro" id="IPR009057">
    <property type="entry name" value="Homeodomain-like_sf"/>
</dbReference>
<accession>A0ABV6VD00</accession>
<dbReference type="PANTHER" id="PTHR30055">
    <property type="entry name" value="HTH-TYPE TRANSCRIPTIONAL REGULATOR RUTR"/>
    <property type="match status" value="1"/>
</dbReference>
<organism evidence="1 2">
    <name type="scientific">Streptacidiphilus alkalitolerans</name>
    <dbReference type="NCBI Taxonomy" id="3342712"/>
    <lineage>
        <taxon>Bacteria</taxon>
        <taxon>Bacillati</taxon>
        <taxon>Actinomycetota</taxon>
        <taxon>Actinomycetes</taxon>
        <taxon>Kitasatosporales</taxon>
        <taxon>Streptomycetaceae</taxon>
        <taxon>Streptacidiphilus</taxon>
    </lineage>
</organism>
<dbReference type="PROSITE" id="PS01081">
    <property type="entry name" value="HTH_TETR_1"/>
    <property type="match status" value="1"/>
</dbReference>
<proteinExistence type="predicted"/>
<dbReference type="PANTHER" id="PTHR30055:SF234">
    <property type="entry name" value="HTH-TYPE TRANSCRIPTIONAL REGULATOR BETI"/>
    <property type="match status" value="1"/>
</dbReference>
<protein>
    <submittedName>
        <fullName evidence="1">TetR/AcrR family transcriptional regulator</fullName>
    </submittedName>
</protein>
<dbReference type="InterPro" id="IPR049445">
    <property type="entry name" value="TetR_SbtR-like_C"/>
</dbReference>